<dbReference type="PANTHER" id="PTHR47683">
    <property type="entry name" value="PSEUDOURIDINE SYNTHASE FAMILY PROTEIN-RELATED"/>
    <property type="match status" value="1"/>
</dbReference>
<feature type="compositionally biased region" description="Polar residues" evidence="3">
    <location>
        <begin position="58"/>
        <end position="71"/>
    </location>
</feature>
<dbReference type="GO" id="GO:0006364">
    <property type="term" value="P:rRNA processing"/>
    <property type="evidence" value="ECO:0007669"/>
    <property type="project" value="UniProtKB-ARBA"/>
</dbReference>
<reference evidence="5" key="1">
    <citation type="submission" date="2014-11" db="EMBL/GenBank/DDBJ databases">
        <authorList>
            <person name="Otto D Thomas"/>
            <person name="Naeem Raeece"/>
        </authorList>
    </citation>
    <scope>NUCLEOTIDE SEQUENCE</scope>
</reference>
<dbReference type="Gene3D" id="3.30.70.580">
    <property type="entry name" value="Pseudouridine synthase I, catalytic domain, N-terminal subdomain"/>
    <property type="match status" value="1"/>
</dbReference>
<dbReference type="SUPFAM" id="SSF55120">
    <property type="entry name" value="Pseudouridine synthase"/>
    <property type="match status" value="1"/>
</dbReference>
<feature type="region of interest" description="Disordered" evidence="3">
    <location>
        <begin position="245"/>
        <end position="325"/>
    </location>
</feature>
<dbReference type="Gene3D" id="3.30.70.1560">
    <property type="entry name" value="Alpha-L RNA-binding motif"/>
    <property type="match status" value="1"/>
</dbReference>
<evidence type="ECO:0000256" key="2">
    <source>
        <dbReference type="ARBA" id="ARBA00023235"/>
    </source>
</evidence>
<dbReference type="InterPro" id="IPR000748">
    <property type="entry name" value="PsdUridine_synth_RsuA/RluB/E/F"/>
</dbReference>
<feature type="compositionally biased region" description="Low complexity" evidence="3">
    <location>
        <begin position="311"/>
        <end position="325"/>
    </location>
</feature>
<accession>A0A0G4HAR7</accession>
<protein>
    <recommendedName>
        <fullName evidence="4">Pseudouridine synthase RsuA/RluA-like domain-containing protein</fullName>
    </recommendedName>
</protein>
<feature type="domain" description="Pseudouridine synthase RsuA/RluA-like" evidence="4">
    <location>
        <begin position="31"/>
        <end position="211"/>
    </location>
</feature>
<sequence>MQSLLTVSVGSDVFFVLVFVALLSRPSLSFQYIAFNKPFGVICKFSDHKDGPDPGGQASVSSPESSTETAGTVAQTLGDPRFALPSGVYAAGRLDKESEGLLLLTDDGALSHALTTPSSGKEKEYLVQVERVPLESDLDRLRAGLIVGKTTYRGCQVQVVPNSRIDSLAKEGLFPQPRVPPVRERKSVPTSWLTLTLSEGKNRQVRHMTAAIGFPTLRLIRLRLDFLSLDRSGLRPGEWVSVSRSAVLPSESEKIKESPNSGSSRHSGGRNGDEKLRERQRSSKTTGPSPKARLRPGSRPPAPANVRTRTRSSASKSQQRQSPHR</sequence>
<dbReference type="GO" id="GO:0003723">
    <property type="term" value="F:RNA binding"/>
    <property type="evidence" value="ECO:0007669"/>
    <property type="project" value="InterPro"/>
</dbReference>
<dbReference type="PhylomeDB" id="A0A0G4HAR7"/>
<comment type="similarity">
    <text evidence="1">Belongs to the pseudouridine synthase RsuA family.</text>
</comment>
<name>A0A0G4HAR7_9ALVE</name>
<feature type="compositionally biased region" description="Basic and acidic residues" evidence="3">
    <location>
        <begin position="271"/>
        <end position="281"/>
    </location>
</feature>
<dbReference type="AlphaFoldDB" id="A0A0G4HAR7"/>
<dbReference type="InterPro" id="IPR020103">
    <property type="entry name" value="PsdUridine_synth_cat_dom_sf"/>
</dbReference>
<feature type="region of interest" description="Disordered" evidence="3">
    <location>
        <begin position="50"/>
        <end position="71"/>
    </location>
</feature>
<evidence type="ECO:0000313" key="5">
    <source>
        <dbReference type="EMBL" id="CEM41080.1"/>
    </source>
</evidence>
<proteinExistence type="inferred from homology"/>
<dbReference type="EMBL" id="CDMZ01002167">
    <property type="protein sequence ID" value="CEM41080.1"/>
    <property type="molecule type" value="Genomic_DNA"/>
</dbReference>
<dbReference type="PANTHER" id="PTHR47683:SF2">
    <property type="entry name" value="RNA-BINDING S4 DOMAIN-CONTAINING PROTEIN"/>
    <property type="match status" value="1"/>
</dbReference>
<dbReference type="GO" id="GO:0009982">
    <property type="term" value="F:pseudouridine synthase activity"/>
    <property type="evidence" value="ECO:0007669"/>
    <property type="project" value="InterPro"/>
</dbReference>
<dbReference type="NCBIfam" id="TIGR00093">
    <property type="entry name" value="pseudouridine synthase"/>
    <property type="match status" value="1"/>
</dbReference>
<evidence type="ECO:0000256" key="3">
    <source>
        <dbReference type="SAM" id="MobiDB-lite"/>
    </source>
</evidence>
<evidence type="ECO:0000259" key="4">
    <source>
        <dbReference type="Pfam" id="PF00849"/>
    </source>
</evidence>
<dbReference type="InterPro" id="IPR006145">
    <property type="entry name" value="PsdUridine_synth_RsuA/RluA"/>
</dbReference>
<dbReference type="InterPro" id="IPR020094">
    <property type="entry name" value="TruA/RsuA/RluB/E/F_N"/>
</dbReference>
<dbReference type="Pfam" id="PF00849">
    <property type="entry name" value="PseudoU_synth_2"/>
    <property type="match status" value="1"/>
</dbReference>
<evidence type="ECO:0000256" key="1">
    <source>
        <dbReference type="ARBA" id="ARBA00008348"/>
    </source>
</evidence>
<dbReference type="InterPro" id="IPR050343">
    <property type="entry name" value="RsuA_PseudoU_synthase"/>
</dbReference>
<keyword evidence="2" id="KW-0413">Isomerase</keyword>
<dbReference type="PROSITE" id="PS01149">
    <property type="entry name" value="PSI_RSU"/>
    <property type="match status" value="1"/>
</dbReference>
<dbReference type="GO" id="GO:0001522">
    <property type="term" value="P:pseudouridine synthesis"/>
    <property type="evidence" value="ECO:0007669"/>
    <property type="project" value="InterPro"/>
</dbReference>
<dbReference type="VEuPathDB" id="CryptoDB:Cvel_25763"/>
<gene>
    <name evidence="5" type="ORF">Cvel_25763</name>
</gene>
<dbReference type="InterPro" id="IPR018496">
    <property type="entry name" value="PsdUridine_synth_RsuA/RluB_CS"/>
</dbReference>
<dbReference type="InterPro" id="IPR042092">
    <property type="entry name" value="PsdUridine_s_RsuA/RluB/E/F_cat"/>
</dbReference>
<organism evidence="5">
    <name type="scientific">Chromera velia CCMP2878</name>
    <dbReference type="NCBI Taxonomy" id="1169474"/>
    <lineage>
        <taxon>Eukaryota</taxon>
        <taxon>Sar</taxon>
        <taxon>Alveolata</taxon>
        <taxon>Colpodellida</taxon>
        <taxon>Chromeraceae</taxon>
        <taxon>Chromera</taxon>
    </lineage>
</organism>